<gene>
    <name evidence="3" type="ORF">ABIC55_001862</name>
</gene>
<dbReference type="SUPFAM" id="SSF103481">
    <property type="entry name" value="Multidrug resistance efflux transporter EmrE"/>
    <property type="match status" value="1"/>
</dbReference>
<evidence type="ECO:0000313" key="3">
    <source>
        <dbReference type="EMBL" id="MET3656775.1"/>
    </source>
</evidence>
<keyword evidence="2" id="KW-0472">Membrane</keyword>
<sequence length="137" mass="15080">MVRLGLVSTTGELHIEEVTVSSGSEEIFIASAPVYTALIAVIFLKERLSTLAWVGMFVGIIEIFLITAGSKGTSFTISKGVIFILSASIVTSFFFVFQKSLLRCYRSNEITTYFTWGGTAILHLLPRSLTRHSGCYK</sequence>
<keyword evidence="4" id="KW-1185">Reference proteome</keyword>
<organism evidence="3 4">
    <name type="scientific">Sporosarcina psychrophila</name>
    <name type="common">Bacillus psychrophilus</name>
    <dbReference type="NCBI Taxonomy" id="1476"/>
    <lineage>
        <taxon>Bacteria</taxon>
        <taxon>Bacillati</taxon>
        <taxon>Bacillota</taxon>
        <taxon>Bacilli</taxon>
        <taxon>Bacillales</taxon>
        <taxon>Caryophanaceae</taxon>
        <taxon>Sporosarcina</taxon>
    </lineage>
</organism>
<evidence type="ECO:0000256" key="1">
    <source>
        <dbReference type="ARBA" id="ARBA00004127"/>
    </source>
</evidence>
<keyword evidence="2" id="KW-1133">Transmembrane helix</keyword>
<name>A0ABV2K6R0_SPOPS</name>
<dbReference type="PANTHER" id="PTHR12715">
    <property type="entry name" value="TRANSPORTER, DRUG/METABOLITE EXPORTER FAMILY"/>
    <property type="match status" value="1"/>
</dbReference>
<accession>A0ABV2K6R0</accession>
<evidence type="ECO:0000256" key="2">
    <source>
        <dbReference type="SAM" id="Phobius"/>
    </source>
</evidence>
<dbReference type="Proteomes" id="UP001549104">
    <property type="component" value="Unassembled WGS sequence"/>
</dbReference>
<dbReference type="EMBL" id="JBEPME010000002">
    <property type="protein sequence ID" value="MET3656775.1"/>
    <property type="molecule type" value="Genomic_DNA"/>
</dbReference>
<feature type="transmembrane region" description="Helical" evidence="2">
    <location>
        <begin position="27"/>
        <end position="44"/>
    </location>
</feature>
<dbReference type="PANTHER" id="PTHR12715:SF4">
    <property type="entry name" value="EAMA DOMAIN-CONTAINING PROTEIN"/>
    <property type="match status" value="1"/>
</dbReference>
<dbReference type="InterPro" id="IPR037185">
    <property type="entry name" value="EmrE-like"/>
</dbReference>
<evidence type="ECO:0000313" key="4">
    <source>
        <dbReference type="Proteomes" id="UP001549104"/>
    </source>
</evidence>
<proteinExistence type="predicted"/>
<feature type="transmembrane region" description="Helical" evidence="2">
    <location>
        <begin position="76"/>
        <end position="97"/>
    </location>
</feature>
<protein>
    <submittedName>
        <fullName evidence="3">Drug/metabolite transporter (DMT)-like permease</fullName>
    </submittedName>
</protein>
<comment type="caution">
    <text evidence="3">The sequence shown here is derived from an EMBL/GenBank/DDBJ whole genome shotgun (WGS) entry which is preliminary data.</text>
</comment>
<dbReference type="InterPro" id="IPR052756">
    <property type="entry name" value="Alkyne_AA_exporter"/>
</dbReference>
<reference evidence="3 4" key="1">
    <citation type="submission" date="2024-06" db="EMBL/GenBank/DDBJ databases">
        <title>Sorghum-associated microbial communities from plants grown in Nebraska, USA.</title>
        <authorList>
            <person name="Schachtman D."/>
        </authorList>
    </citation>
    <scope>NUCLEOTIDE SEQUENCE [LARGE SCALE GENOMIC DNA]</scope>
    <source>
        <strain evidence="3 4">1288</strain>
    </source>
</reference>
<feature type="transmembrane region" description="Helical" evidence="2">
    <location>
        <begin position="51"/>
        <end position="70"/>
    </location>
</feature>
<comment type="subcellular location">
    <subcellularLocation>
        <location evidence="1">Endomembrane system</location>
        <topology evidence="1">Multi-pass membrane protein</topology>
    </subcellularLocation>
</comment>
<keyword evidence="2" id="KW-0812">Transmembrane</keyword>